<dbReference type="PANTHER" id="PTHR48077">
    <property type="entry name" value="TRYPTOPHAN SYNTHASE-RELATED"/>
    <property type="match status" value="1"/>
</dbReference>
<evidence type="ECO:0000256" key="8">
    <source>
        <dbReference type="ARBA" id="ARBA00023239"/>
    </source>
</evidence>
<dbReference type="KEGG" id="soe:110793246"/>
<comment type="catalytic activity">
    <reaction evidence="9 10">
        <text>(1S,2R)-1-C-(indol-3-yl)glycerol 3-phosphate + L-serine = D-glyceraldehyde 3-phosphate + L-tryptophan + H2O</text>
        <dbReference type="Rhea" id="RHEA:10532"/>
        <dbReference type="ChEBI" id="CHEBI:15377"/>
        <dbReference type="ChEBI" id="CHEBI:33384"/>
        <dbReference type="ChEBI" id="CHEBI:57912"/>
        <dbReference type="ChEBI" id="CHEBI:58866"/>
        <dbReference type="ChEBI" id="CHEBI:59776"/>
        <dbReference type="EC" id="4.2.1.20"/>
    </reaction>
</comment>
<dbReference type="AlphaFoldDB" id="A0A9R0K0Z3"/>
<evidence type="ECO:0000313" key="13">
    <source>
        <dbReference type="RefSeq" id="XP_021853793.2"/>
    </source>
</evidence>
<dbReference type="GO" id="GO:0000162">
    <property type="term" value="P:L-tryptophan biosynthetic process"/>
    <property type="evidence" value="ECO:0000318"/>
    <property type="project" value="GO_Central"/>
</dbReference>
<proteinExistence type="inferred from homology"/>
<reference evidence="12" key="1">
    <citation type="journal article" date="2021" name="Nat. Commun.">
        <title>Genomic analyses provide insights into spinach domestication and the genetic basis of agronomic traits.</title>
        <authorList>
            <person name="Cai X."/>
            <person name="Sun X."/>
            <person name="Xu C."/>
            <person name="Sun H."/>
            <person name="Wang X."/>
            <person name="Ge C."/>
            <person name="Zhang Z."/>
            <person name="Wang Q."/>
            <person name="Fei Z."/>
            <person name="Jiao C."/>
            <person name="Wang Q."/>
        </authorList>
    </citation>
    <scope>NUCLEOTIDE SEQUENCE [LARGE SCALE GENOMIC DNA]</scope>
    <source>
        <strain evidence="12">cv. Varoflay</strain>
    </source>
</reference>
<reference evidence="13" key="2">
    <citation type="submission" date="2025-08" db="UniProtKB">
        <authorList>
            <consortium name="RefSeq"/>
        </authorList>
    </citation>
    <scope>IDENTIFICATION</scope>
    <source>
        <tissue evidence="13">Leaf</tissue>
    </source>
</reference>
<evidence type="ECO:0000259" key="11">
    <source>
        <dbReference type="Pfam" id="PF00291"/>
    </source>
</evidence>
<dbReference type="InterPro" id="IPR036052">
    <property type="entry name" value="TrpB-like_PALP_sf"/>
</dbReference>
<dbReference type="HAMAP" id="MF_00133">
    <property type="entry name" value="Trp_synth_beta"/>
    <property type="match status" value="1"/>
</dbReference>
<dbReference type="InterPro" id="IPR006653">
    <property type="entry name" value="Trp_synth_b_CS"/>
</dbReference>
<dbReference type="GO" id="GO:0005737">
    <property type="term" value="C:cytoplasm"/>
    <property type="evidence" value="ECO:0000318"/>
    <property type="project" value="GO_Central"/>
</dbReference>
<comment type="cofactor">
    <cofactor evidence="1 10">
        <name>pyridoxal 5'-phosphate</name>
        <dbReference type="ChEBI" id="CHEBI:597326"/>
    </cofactor>
</comment>
<dbReference type="Gene3D" id="3.40.50.1100">
    <property type="match status" value="2"/>
</dbReference>
<gene>
    <name evidence="13" type="primary">LOC110793246</name>
</gene>
<dbReference type="RefSeq" id="XP_021853793.2">
    <property type="nucleotide sequence ID" value="XM_021998101.2"/>
</dbReference>
<evidence type="ECO:0000256" key="10">
    <source>
        <dbReference type="RuleBase" id="RU003663"/>
    </source>
</evidence>
<keyword evidence="4 10" id="KW-0028">Amino-acid biosynthesis</keyword>
<dbReference type="GeneID" id="110793246"/>
<comment type="pathway">
    <text evidence="2 10">Amino-acid biosynthesis; L-tryptophan biosynthesis; L-tryptophan from chorismate: step 5/5.</text>
</comment>
<name>A0A9R0K0Z3_SPIOL</name>
<evidence type="ECO:0000313" key="12">
    <source>
        <dbReference type="Proteomes" id="UP000813463"/>
    </source>
</evidence>
<evidence type="ECO:0000256" key="2">
    <source>
        <dbReference type="ARBA" id="ARBA00004733"/>
    </source>
</evidence>
<keyword evidence="8 10" id="KW-0456">Lyase</keyword>
<evidence type="ECO:0000256" key="5">
    <source>
        <dbReference type="ARBA" id="ARBA00022822"/>
    </source>
</evidence>
<organism evidence="12 13">
    <name type="scientific">Spinacia oleracea</name>
    <name type="common">Spinach</name>
    <dbReference type="NCBI Taxonomy" id="3562"/>
    <lineage>
        <taxon>Eukaryota</taxon>
        <taxon>Viridiplantae</taxon>
        <taxon>Streptophyta</taxon>
        <taxon>Embryophyta</taxon>
        <taxon>Tracheophyta</taxon>
        <taxon>Spermatophyta</taxon>
        <taxon>Magnoliopsida</taxon>
        <taxon>eudicotyledons</taxon>
        <taxon>Gunneridae</taxon>
        <taxon>Pentapetalae</taxon>
        <taxon>Caryophyllales</taxon>
        <taxon>Chenopodiaceae</taxon>
        <taxon>Chenopodioideae</taxon>
        <taxon>Anserineae</taxon>
        <taxon>Spinacia</taxon>
    </lineage>
</organism>
<feature type="domain" description="Tryptophan synthase beta chain-like PALP" evidence="11">
    <location>
        <begin position="131"/>
        <end position="456"/>
    </location>
</feature>
<keyword evidence="6 10" id="KW-0663">Pyridoxal phosphate</keyword>
<keyword evidence="7 10" id="KW-0057">Aromatic amino acid biosynthesis</keyword>
<dbReference type="InterPro" id="IPR001926">
    <property type="entry name" value="TrpB-like_PALP"/>
</dbReference>
<dbReference type="NCBIfam" id="TIGR00263">
    <property type="entry name" value="trpB"/>
    <property type="match status" value="1"/>
</dbReference>
<dbReference type="SUPFAM" id="SSF53686">
    <property type="entry name" value="Tryptophan synthase beta subunit-like PLP-dependent enzymes"/>
    <property type="match status" value="1"/>
</dbReference>
<dbReference type="PANTHER" id="PTHR48077:SF4">
    <property type="entry name" value="TRYPTOPHAN SYNTHASE"/>
    <property type="match status" value="1"/>
</dbReference>
<evidence type="ECO:0000256" key="7">
    <source>
        <dbReference type="ARBA" id="ARBA00023141"/>
    </source>
</evidence>
<accession>A0A9R0K0Z3</accession>
<sequence>MPNYMDQNLLDYIQKLSSIFFKMSTICNNQSSFILSQNNIWKNIEKTGRKSVRFQYVTPSASLSYQSSTKTANKSCSSFSSTGKFGKFGGKYVPELLVTCLSDLEEEFYMALNDAKFQEELGTALRDYVGRETALYYAERLSEHYKDKDGYGPEIYIKREDLNHGGAHKINNALAQAMLAKRMGRMSIVTATGAGQHGVAAAAVCAKLGLSCTVIMGRLDIERQPTNVRLMKLLGALVKPVDGNYKDASSEAVREWVGNLDTSYHMPGSVIGPHPCPTMVREFQSVIGKEVRKQAMEKWGGKPDVLVACVGSGSNAMGLFHEFIEDEEVRLVGVEAAGFGLETGYHSATLSRGEVGVYHGSMSYLLQDDEGQIVGPYSIGVGLECPGVGPELSYLKDNGRAEFHAVTDEEALHAYKRLCRLEGIFPALEASHALAALEKLCPNLPHGTKVVVNCSGRGDKDAATVQKLDQLRLSTAMVRENNTSNSSKQLQTAIH</sequence>
<evidence type="ECO:0000256" key="3">
    <source>
        <dbReference type="ARBA" id="ARBA00012043"/>
    </source>
</evidence>
<dbReference type="GO" id="GO:0004834">
    <property type="term" value="F:tryptophan synthase activity"/>
    <property type="evidence" value="ECO:0007669"/>
    <property type="project" value="UniProtKB-EC"/>
</dbReference>
<protein>
    <recommendedName>
        <fullName evidence="3 10">Tryptophan synthase</fullName>
        <ecNumber evidence="3 10">4.2.1.20</ecNumber>
    </recommendedName>
</protein>
<dbReference type="InterPro" id="IPR006654">
    <property type="entry name" value="Trp_synth_beta"/>
</dbReference>
<evidence type="ECO:0000256" key="1">
    <source>
        <dbReference type="ARBA" id="ARBA00001933"/>
    </source>
</evidence>
<dbReference type="Proteomes" id="UP000813463">
    <property type="component" value="Chromosome 6"/>
</dbReference>
<dbReference type="PROSITE" id="PS00168">
    <property type="entry name" value="TRP_SYNTHASE_BETA"/>
    <property type="match status" value="1"/>
</dbReference>
<dbReference type="InterPro" id="IPR023026">
    <property type="entry name" value="Trp_synth_beta/beta-like"/>
</dbReference>
<dbReference type="EC" id="4.2.1.20" evidence="3 10"/>
<dbReference type="Pfam" id="PF00291">
    <property type="entry name" value="PALP"/>
    <property type="match status" value="1"/>
</dbReference>
<evidence type="ECO:0000256" key="9">
    <source>
        <dbReference type="ARBA" id="ARBA00049047"/>
    </source>
</evidence>
<dbReference type="CDD" id="cd06446">
    <property type="entry name" value="Trp-synth_B"/>
    <property type="match status" value="1"/>
</dbReference>
<evidence type="ECO:0000256" key="6">
    <source>
        <dbReference type="ARBA" id="ARBA00022898"/>
    </source>
</evidence>
<evidence type="ECO:0000256" key="4">
    <source>
        <dbReference type="ARBA" id="ARBA00022605"/>
    </source>
</evidence>
<keyword evidence="5 10" id="KW-0822">Tryptophan biosynthesis</keyword>
<keyword evidence="12" id="KW-1185">Reference proteome</keyword>